<keyword evidence="3" id="KW-0969">Cilium</keyword>
<keyword evidence="1" id="KW-1133">Transmembrane helix</keyword>
<reference evidence="3 4" key="1">
    <citation type="journal article" date="2023" name="ISME J.">
        <title>Cultivation and genomic characterization of novel and ubiquitous marine nitrite-oxidizing bacteria from the Nitrospirales.</title>
        <authorList>
            <person name="Mueller A.J."/>
            <person name="Daebeler A."/>
            <person name="Herbold C.W."/>
            <person name="Kirkegaard R.H."/>
            <person name="Daims H."/>
        </authorList>
    </citation>
    <scope>NUCLEOTIDE SEQUENCE [LARGE SCALE GENOMIC DNA]</scope>
    <source>
        <strain evidence="3 4">EB</strain>
    </source>
</reference>
<accession>A0ABU3K651</accession>
<dbReference type="InterPro" id="IPR017585">
    <property type="entry name" value="SAF_FlgA"/>
</dbReference>
<dbReference type="PANTHER" id="PTHR36307:SF1">
    <property type="entry name" value="FLAGELLA BASAL BODY P-RING FORMATION PROTEIN FLGA"/>
    <property type="match status" value="1"/>
</dbReference>
<keyword evidence="3" id="KW-0282">Flagellum</keyword>
<dbReference type="Gene3D" id="3.90.1210.10">
    <property type="entry name" value="Antifreeze-like/N-acetylneuraminic acid synthase C-terminal domain"/>
    <property type="match status" value="1"/>
</dbReference>
<dbReference type="EMBL" id="JAQOUE010000001">
    <property type="protein sequence ID" value="MDT7041868.1"/>
    <property type="molecule type" value="Genomic_DNA"/>
</dbReference>
<dbReference type="NCBIfam" id="TIGR03170">
    <property type="entry name" value="flgA_cterm"/>
    <property type="match status" value="1"/>
</dbReference>
<sequence>MSQTKDGGYMDWLKSGVLMVLVFALPLVTWSEVRPPIQVATNVPPTQEVTPKQLQSTLEQQLREQFPMNNVDFSVDILFPKQPILVPKGRVGIEIPPDTMNGRTGRRSIRGAIHVDSQYEQMVNLVADISAHTKVVVPVRFIKAHEVVKPEDINMMDVALPALQHEYLDDVDMAIGKKTMRLLSPNLPIQKPYLTSPPVIHKGDRVVLEVRQGALLVQAVGIAKDSGEPGKTIAVENQQSGREVLGKVVNSGLVEVLF</sequence>
<dbReference type="Pfam" id="PF13144">
    <property type="entry name" value="ChapFlgA"/>
    <property type="match status" value="1"/>
</dbReference>
<dbReference type="Proteomes" id="UP001250932">
    <property type="component" value="Unassembled WGS sequence"/>
</dbReference>
<evidence type="ECO:0000259" key="2">
    <source>
        <dbReference type="Pfam" id="PF13144"/>
    </source>
</evidence>
<keyword evidence="1" id="KW-0472">Membrane</keyword>
<comment type="caution">
    <text evidence="3">The sequence shown here is derived from an EMBL/GenBank/DDBJ whole genome shotgun (WGS) entry which is preliminary data.</text>
</comment>
<dbReference type="InterPro" id="IPR039246">
    <property type="entry name" value="Flagellar_FlgA"/>
</dbReference>
<gene>
    <name evidence="3" type="primary">flgA</name>
    <name evidence="3" type="ORF">PPG34_05855</name>
</gene>
<evidence type="ECO:0000313" key="3">
    <source>
        <dbReference type="EMBL" id="MDT7041868.1"/>
    </source>
</evidence>
<protein>
    <submittedName>
        <fullName evidence="3">Flagellar basal body P-ring formation chaperone FlgA</fullName>
    </submittedName>
</protein>
<evidence type="ECO:0000256" key="1">
    <source>
        <dbReference type="SAM" id="Phobius"/>
    </source>
</evidence>
<keyword evidence="1" id="KW-0812">Transmembrane</keyword>
<organism evidence="3 4">
    <name type="scientific">Candidatus Nitronereus thalassa</name>
    <dbReference type="NCBI Taxonomy" id="3020898"/>
    <lineage>
        <taxon>Bacteria</taxon>
        <taxon>Pseudomonadati</taxon>
        <taxon>Nitrospirota</taxon>
        <taxon>Nitrospiria</taxon>
        <taxon>Nitrospirales</taxon>
        <taxon>Nitrospiraceae</taxon>
        <taxon>Candidatus Nitronereus</taxon>
    </lineage>
</organism>
<name>A0ABU3K651_9BACT</name>
<dbReference type="Gene3D" id="2.30.30.760">
    <property type="match status" value="1"/>
</dbReference>
<keyword evidence="3" id="KW-0966">Cell projection</keyword>
<evidence type="ECO:0000313" key="4">
    <source>
        <dbReference type="Proteomes" id="UP001250932"/>
    </source>
</evidence>
<dbReference type="PANTHER" id="PTHR36307">
    <property type="entry name" value="FLAGELLA BASAL BODY P-RING FORMATION PROTEIN FLGA"/>
    <property type="match status" value="1"/>
</dbReference>
<feature type="domain" description="Flagella basal body P-ring formation protein FlgA SAF" evidence="2">
    <location>
        <begin position="134"/>
        <end position="256"/>
    </location>
</feature>
<dbReference type="RefSeq" id="WP_313832215.1">
    <property type="nucleotide sequence ID" value="NZ_JAQOUE010000001.1"/>
</dbReference>
<dbReference type="CDD" id="cd11614">
    <property type="entry name" value="SAF_CpaB_FlgA_like"/>
    <property type="match status" value="1"/>
</dbReference>
<proteinExistence type="predicted"/>
<feature type="transmembrane region" description="Helical" evidence="1">
    <location>
        <begin position="12"/>
        <end position="30"/>
    </location>
</feature>
<keyword evidence="4" id="KW-1185">Reference proteome</keyword>